<accession>A0ABU0NER7</accession>
<dbReference type="GO" id="GO:0050566">
    <property type="term" value="F:asparaginyl-tRNA synthase (glutamine-hydrolyzing) activity"/>
    <property type="evidence" value="ECO:0007669"/>
    <property type="project" value="UniProtKB-EC"/>
</dbReference>
<gene>
    <name evidence="1" type="ORF">J2Z63_000583</name>
</gene>
<proteinExistence type="predicted"/>
<dbReference type="EC" id="6.3.5.7" evidence="1"/>
<organism evidence="1 2">
    <name type="scientific">Mycoplasma yeatsii</name>
    <dbReference type="NCBI Taxonomy" id="51365"/>
    <lineage>
        <taxon>Bacteria</taxon>
        <taxon>Bacillati</taxon>
        <taxon>Mycoplasmatota</taxon>
        <taxon>Mollicutes</taxon>
        <taxon>Mycoplasmataceae</taxon>
        <taxon>Mycoplasma</taxon>
    </lineage>
</organism>
<name>A0ABU0NER7_9MOLU</name>
<sequence length="98" mass="11279">MKDVIDINYLKSLAKDIMLEANDQELDYILSVEESILEKLKKVTSIDTTNVEPTFYPLKDIHNFLREDDNSEVIDQEYILKNAPTSKDECVTIAKVVN</sequence>
<evidence type="ECO:0000313" key="2">
    <source>
        <dbReference type="Proteomes" id="UP001236620"/>
    </source>
</evidence>
<dbReference type="SUPFAM" id="SSF141000">
    <property type="entry name" value="Glu-tRNAGln amidotransferase C subunit"/>
    <property type="match status" value="1"/>
</dbReference>
<dbReference type="Proteomes" id="UP001236620">
    <property type="component" value="Unassembled WGS sequence"/>
</dbReference>
<keyword evidence="2" id="KW-1185">Reference proteome</keyword>
<dbReference type="Pfam" id="PF02686">
    <property type="entry name" value="GatC"/>
    <property type="match status" value="1"/>
</dbReference>
<dbReference type="EC" id="6.3.5.6" evidence="1"/>
<evidence type="ECO:0000313" key="1">
    <source>
        <dbReference type="EMBL" id="MDQ0567936.1"/>
    </source>
</evidence>
<dbReference type="InterPro" id="IPR036113">
    <property type="entry name" value="Asp/Glu-ADT_sf_sub_c"/>
</dbReference>
<keyword evidence="1" id="KW-0436">Ligase</keyword>
<protein>
    <submittedName>
        <fullName evidence="1">Aspartyl-tRNA(Asn)/glutamyl-tRNA(Gln) amidotransferase subunit C</fullName>
        <ecNumber evidence="1">6.3.5.6</ecNumber>
        <ecNumber evidence="1">6.3.5.7</ecNumber>
    </submittedName>
</protein>
<dbReference type="NCBIfam" id="TIGR00135">
    <property type="entry name" value="gatC"/>
    <property type="match status" value="1"/>
</dbReference>
<dbReference type="GO" id="GO:0050567">
    <property type="term" value="F:glutaminyl-tRNA synthase (glutamine-hydrolyzing) activity"/>
    <property type="evidence" value="ECO:0007669"/>
    <property type="project" value="UniProtKB-EC"/>
</dbReference>
<comment type="caution">
    <text evidence="1">The sequence shown here is derived from an EMBL/GenBank/DDBJ whole genome shotgun (WGS) entry which is preliminary data.</text>
</comment>
<reference evidence="1" key="1">
    <citation type="submission" date="2023-07" db="EMBL/GenBank/DDBJ databases">
        <title>Genomic Encyclopedia of Type Strains, Phase IV (KMG-IV): sequencing the most valuable type-strain genomes for metagenomic binning, comparative biology and taxonomic classification.</title>
        <authorList>
            <person name="Goeker M."/>
        </authorList>
    </citation>
    <scope>NUCLEOTIDE SEQUENCE [LARGE SCALE GENOMIC DNA]</scope>
    <source>
        <strain evidence="1">DSM 22019</strain>
    </source>
</reference>
<dbReference type="EMBL" id="JAUSWP010000005">
    <property type="protein sequence ID" value="MDQ0567936.1"/>
    <property type="molecule type" value="Genomic_DNA"/>
</dbReference>
<dbReference type="InterPro" id="IPR003837">
    <property type="entry name" value="GatC"/>
</dbReference>
<dbReference type="RefSeq" id="WP_307445067.1">
    <property type="nucleotide sequence ID" value="NZ_JAUSWP010000005.1"/>
</dbReference>